<organism evidence="1 2">
    <name type="scientific">Fraserbacteria sp. (strain RBG_16_55_9)</name>
    <dbReference type="NCBI Taxonomy" id="1817864"/>
    <lineage>
        <taxon>Bacteria</taxon>
        <taxon>Candidatus Fraseribacteriota</taxon>
    </lineage>
</organism>
<proteinExistence type="predicted"/>
<evidence type="ECO:0000313" key="1">
    <source>
        <dbReference type="EMBL" id="OGF57185.1"/>
    </source>
</evidence>
<dbReference type="AlphaFoldDB" id="A0A1F5V1B1"/>
<dbReference type="Proteomes" id="UP000179157">
    <property type="component" value="Unassembled WGS sequence"/>
</dbReference>
<comment type="caution">
    <text evidence="1">The sequence shown here is derived from an EMBL/GenBank/DDBJ whole genome shotgun (WGS) entry which is preliminary data.</text>
</comment>
<accession>A0A1F5V1B1</accession>
<name>A0A1F5V1B1_FRAXR</name>
<dbReference type="EMBL" id="MFGX01000017">
    <property type="protein sequence ID" value="OGF57185.1"/>
    <property type="molecule type" value="Genomic_DNA"/>
</dbReference>
<gene>
    <name evidence="1" type="ORF">A2Z21_03275</name>
</gene>
<evidence type="ECO:0000313" key="2">
    <source>
        <dbReference type="Proteomes" id="UP000179157"/>
    </source>
</evidence>
<protein>
    <submittedName>
        <fullName evidence="1">Uncharacterized protein</fullName>
    </submittedName>
</protein>
<sequence length="61" mass="6945">MKSISLSVTLEQLAKGLHQLNVNELEELELLLLKDELEKRSVEVKKGKSLSLEELKSLRDV</sequence>
<reference evidence="1 2" key="1">
    <citation type="journal article" date="2016" name="Nat. Commun.">
        <title>Thousands of microbial genomes shed light on interconnected biogeochemical processes in an aquifer system.</title>
        <authorList>
            <person name="Anantharaman K."/>
            <person name="Brown C.T."/>
            <person name="Hug L.A."/>
            <person name="Sharon I."/>
            <person name="Castelle C.J."/>
            <person name="Probst A.J."/>
            <person name="Thomas B.C."/>
            <person name="Singh A."/>
            <person name="Wilkins M.J."/>
            <person name="Karaoz U."/>
            <person name="Brodie E.L."/>
            <person name="Williams K.H."/>
            <person name="Hubbard S.S."/>
            <person name="Banfield J.F."/>
        </authorList>
    </citation>
    <scope>NUCLEOTIDE SEQUENCE [LARGE SCALE GENOMIC DNA]</scope>
    <source>
        <strain evidence="2">RBG_16_55_9</strain>
    </source>
</reference>